<comment type="similarity">
    <text evidence="2">Belongs to the Mediator complex subunit 27 family.</text>
</comment>
<dbReference type="EMBL" id="JAEAOA010000372">
    <property type="protein sequence ID" value="KAK3584605.1"/>
    <property type="molecule type" value="Genomic_DNA"/>
</dbReference>
<dbReference type="Pfam" id="PF11571">
    <property type="entry name" value="Med27"/>
    <property type="match status" value="1"/>
</dbReference>
<evidence type="ECO:0000256" key="5">
    <source>
        <dbReference type="ARBA" id="ARBA00023242"/>
    </source>
</evidence>
<sequence length="303" mass="33917">MADNQTDALIEAINFTQMLRASVTKVFDNLADGFQDSQGNEKALLNEFQKSLLAVNNDFNELERVGNGLYPLSVNSPNSVHLSIDPATDKTPLYSQLIQSYKWSNKAHELAGYVIGPLDQNAKLKRSMLIGSTLQAKKLRRVPPSGHAATTVYVDNIVTRLDQKMPDISMSITRPLGSSAILQVSLGKILKAVVALRGLIIEWVTVKGYQEDLYSEDGKVDLWSQSRYQVFRKVNDSATAATLHFYSPHNAELALQSFLHWFQSYKTLFSAPCSKCGKHYHQGSPPTWRDLRNTDPYHDVCKP</sequence>
<dbReference type="InterPro" id="IPR021627">
    <property type="entry name" value="Mediator_Med27"/>
</dbReference>
<evidence type="ECO:0000313" key="7">
    <source>
        <dbReference type="Proteomes" id="UP001195483"/>
    </source>
</evidence>
<evidence type="ECO:0000256" key="3">
    <source>
        <dbReference type="ARBA" id="ARBA00023015"/>
    </source>
</evidence>
<dbReference type="PANTHER" id="PTHR13130:SF4">
    <property type="entry name" value="MEDIATOR OF RNA POLYMERASE II TRANSCRIPTION SUBUNIT 27"/>
    <property type="match status" value="1"/>
</dbReference>
<keyword evidence="7" id="KW-1185">Reference proteome</keyword>
<dbReference type="GO" id="GO:0003713">
    <property type="term" value="F:transcription coactivator activity"/>
    <property type="evidence" value="ECO:0007669"/>
    <property type="project" value="TreeGrafter"/>
</dbReference>
<gene>
    <name evidence="6" type="ORF">CHS0354_005200</name>
</gene>
<keyword evidence="5" id="KW-0539">Nucleus</keyword>
<protein>
    <recommendedName>
        <fullName evidence="8">Mediator of RNA polymerase II transcription subunit 27</fullName>
    </recommendedName>
</protein>
<dbReference type="PANTHER" id="PTHR13130">
    <property type="entry name" value="34 KDA TRANSCRIPTIONAL CO-ACTIVATOR-RELATED"/>
    <property type="match status" value="1"/>
</dbReference>
<dbReference type="AlphaFoldDB" id="A0AAE0S445"/>
<evidence type="ECO:0000313" key="6">
    <source>
        <dbReference type="EMBL" id="KAK3584605.1"/>
    </source>
</evidence>
<evidence type="ECO:0000256" key="1">
    <source>
        <dbReference type="ARBA" id="ARBA00004123"/>
    </source>
</evidence>
<name>A0AAE0S445_9BIVA</name>
<keyword evidence="4" id="KW-0804">Transcription</keyword>
<keyword evidence="3" id="KW-0805">Transcription regulation</keyword>
<proteinExistence type="inferred from homology"/>
<comment type="subcellular location">
    <subcellularLocation>
        <location evidence="1">Nucleus</location>
    </subcellularLocation>
</comment>
<evidence type="ECO:0008006" key="8">
    <source>
        <dbReference type="Google" id="ProtNLM"/>
    </source>
</evidence>
<reference evidence="6" key="1">
    <citation type="journal article" date="2021" name="Genome Biol. Evol.">
        <title>A High-Quality Reference Genome for a Parasitic Bivalve with Doubly Uniparental Inheritance (Bivalvia: Unionida).</title>
        <authorList>
            <person name="Smith C.H."/>
        </authorList>
    </citation>
    <scope>NUCLEOTIDE SEQUENCE</scope>
    <source>
        <strain evidence="6">CHS0354</strain>
    </source>
</reference>
<organism evidence="6 7">
    <name type="scientific">Potamilus streckersoni</name>
    <dbReference type="NCBI Taxonomy" id="2493646"/>
    <lineage>
        <taxon>Eukaryota</taxon>
        <taxon>Metazoa</taxon>
        <taxon>Spiralia</taxon>
        <taxon>Lophotrochozoa</taxon>
        <taxon>Mollusca</taxon>
        <taxon>Bivalvia</taxon>
        <taxon>Autobranchia</taxon>
        <taxon>Heteroconchia</taxon>
        <taxon>Palaeoheterodonta</taxon>
        <taxon>Unionida</taxon>
        <taxon>Unionoidea</taxon>
        <taxon>Unionidae</taxon>
        <taxon>Ambleminae</taxon>
        <taxon>Lampsilini</taxon>
        <taxon>Potamilus</taxon>
    </lineage>
</organism>
<reference evidence="6" key="2">
    <citation type="journal article" date="2021" name="Genome Biol. Evol.">
        <title>Developing a high-quality reference genome for a parasitic bivalve with doubly uniparental inheritance (Bivalvia: Unionida).</title>
        <authorList>
            <person name="Smith C.H."/>
        </authorList>
    </citation>
    <scope>NUCLEOTIDE SEQUENCE</scope>
    <source>
        <strain evidence="6">CHS0354</strain>
        <tissue evidence="6">Mantle</tissue>
    </source>
</reference>
<reference evidence="6" key="3">
    <citation type="submission" date="2023-05" db="EMBL/GenBank/DDBJ databases">
        <authorList>
            <person name="Smith C.H."/>
        </authorList>
    </citation>
    <scope>NUCLEOTIDE SEQUENCE</scope>
    <source>
        <strain evidence="6">CHS0354</strain>
        <tissue evidence="6">Mantle</tissue>
    </source>
</reference>
<dbReference type="GO" id="GO:0006357">
    <property type="term" value="P:regulation of transcription by RNA polymerase II"/>
    <property type="evidence" value="ECO:0007669"/>
    <property type="project" value="TreeGrafter"/>
</dbReference>
<dbReference type="Proteomes" id="UP001195483">
    <property type="component" value="Unassembled WGS sequence"/>
</dbReference>
<evidence type="ECO:0000256" key="2">
    <source>
        <dbReference type="ARBA" id="ARBA00008048"/>
    </source>
</evidence>
<comment type="caution">
    <text evidence="6">The sequence shown here is derived from an EMBL/GenBank/DDBJ whole genome shotgun (WGS) entry which is preliminary data.</text>
</comment>
<dbReference type="GO" id="GO:0016592">
    <property type="term" value="C:mediator complex"/>
    <property type="evidence" value="ECO:0007669"/>
    <property type="project" value="InterPro"/>
</dbReference>
<evidence type="ECO:0000256" key="4">
    <source>
        <dbReference type="ARBA" id="ARBA00023163"/>
    </source>
</evidence>
<accession>A0AAE0S445</accession>